<dbReference type="InParanoid" id="A0A1X7T3G3"/>
<sequence length="83" mass="9442">VNSNGIAVMSCFLFRSCLRQKVLSFISIIASFVSKPVTSKQLHIYSSSICFISWMMSSSEFSMFFSVLYMGQFIIFKVSRSIN</sequence>
<accession>A0A1X7T3G3</accession>
<keyword evidence="1" id="KW-1133">Transmembrane helix</keyword>
<keyword evidence="1" id="KW-0812">Transmembrane</keyword>
<proteinExistence type="predicted"/>
<feature type="transmembrane region" description="Helical" evidence="1">
    <location>
        <begin position="22"/>
        <end position="38"/>
    </location>
</feature>
<dbReference type="AlphaFoldDB" id="A0A1X7T3G3"/>
<feature type="transmembrane region" description="Helical" evidence="1">
    <location>
        <begin position="44"/>
        <end position="70"/>
    </location>
</feature>
<organism evidence="2">
    <name type="scientific">Amphimedon queenslandica</name>
    <name type="common">Sponge</name>
    <dbReference type="NCBI Taxonomy" id="400682"/>
    <lineage>
        <taxon>Eukaryota</taxon>
        <taxon>Metazoa</taxon>
        <taxon>Porifera</taxon>
        <taxon>Demospongiae</taxon>
        <taxon>Heteroscleromorpha</taxon>
        <taxon>Haplosclerida</taxon>
        <taxon>Niphatidae</taxon>
        <taxon>Amphimedon</taxon>
    </lineage>
</organism>
<evidence type="ECO:0000256" key="1">
    <source>
        <dbReference type="SAM" id="Phobius"/>
    </source>
</evidence>
<evidence type="ECO:0000313" key="2">
    <source>
        <dbReference type="EnsemblMetazoa" id="Aqu2.1.08778_001"/>
    </source>
</evidence>
<protein>
    <submittedName>
        <fullName evidence="2">Uncharacterized protein</fullName>
    </submittedName>
</protein>
<name>A0A1X7T3G3_AMPQE</name>
<keyword evidence="1" id="KW-0472">Membrane</keyword>
<dbReference type="EnsemblMetazoa" id="Aqu2.1.08778_001">
    <property type="protein sequence ID" value="Aqu2.1.08778_001"/>
    <property type="gene ID" value="Aqu2.1.08778"/>
</dbReference>
<reference evidence="2" key="1">
    <citation type="submission" date="2017-05" db="UniProtKB">
        <authorList>
            <consortium name="EnsemblMetazoa"/>
        </authorList>
    </citation>
    <scope>IDENTIFICATION</scope>
</reference>